<dbReference type="AlphaFoldDB" id="A0AAV0I3R7"/>
<dbReference type="PANTHER" id="PTHR31342:SF4">
    <property type="entry name" value="ACTIN BINDING PROTEIN FAMILY"/>
    <property type="match status" value="1"/>
</dbReference>
<protein>
    <recommendedName>
        <fullName evidence="7">Protein CHUP1, chloroplastic</fullName>
    </recommendedName>
</protein>
<feature type="coiled-coil region" evidence="2">
    <location>
        <begin position="326"/>
        <end position="353"/>
    </location>
</feature>
<keyword evidence="6" id="KW-1185">Reference proteome</keyword>
<keyword evidence="1 2" id="KW-0175">Coiled coil</keyword>
<feature type="compositionally biased region" description="Basic and acidic residues" evidence="3">
    <location>
        <begin position="478"/>
        <end position="490"/>
    </location>
</feature>
<name>A0AAV0I3R7_9ROSI</name>
<feature type="coiled-coil region" evidence="2">
    <location>
        <begin position="144"/>
        <end position="301"/>
    </location>
</feature>
<comment type="caution">
    <text evidence="5">The sequence shown here is derived from an EMBL/GenBank/DDBJ whole genome shotgun (WGS) entry which is preliminary data.</text>
</comment>
<reference evidence="5" key="1">
    <citation type="submission" date="2022-08" db="EMBL/GenBank/DDBJ databases">
        <authorList>
            <person name="Gutierrez-Valencia J."/>
        </authorList>
    </citation>
    <scope>NUCLEOTIDE SEQUENCE</scope>
</reference>
<accession>A0AAV0I3R7</accession>
<evidence type="ECO:0000313" key="6">
    <source>
        <dbReference type="Proteomes" id="UP001154282"/>
    </source>
</evidence>
<dbReference type="GO" id="GO:0055028">
    <property type="term" value="C:cortical microtubule"/>
    <property type="evidence" value="ECO:0007669"/>
    <property type="project" value="TreeGrafter"/>
</dbReference>
<evidence type="ECO:0000256" key="1">
    <source>
        <dbReference type="ARBA" id="ARBA00023054"/>
    </source>
</evidence>
<evidence type="ECO:0000256" key="3">
    <source>
        <dbReference type="SAM" id="MobiDB-lite"/>
    </source>
</evidence>
<dbReference type="GO" id="GO:0072699">
    <property type="term" value="P:protein localization to cortical microtubule cytoskeleton"/>
    <property type="evidence" value="ECO:0007669"/>
    <property type="project" value="TreeGrafter"/>
</dbReference>
<evidence type="ECO:0000256" key="4">
    <source>
        <dbReference type="SAM" id="Phobius"/>
    </source>
</evidence>
<evidence type="ECO:0008006" key="7">
    <source>
        <dbReference type="Google" id="ProtNLM"/>
    </source>
</evidence>
<feature type="region of interest" description="Disordered" evidence="3">
    <location>
        <begin position="38"/>
        <end position="66"/>
    </location>
</feature>
<keyword evidence="4" id="KW-0812">Transmembrane</keyword>
<dbReference type="InterPro" id="IPR040265">
    <property type="entry name" value="CHUP1/IPGA1-like"/>
</dbReference>
<feature type="region of interest" description="Disordered" evidence="3">
    <location>
        <begin position="478"/>
        <end position="514"/>
    </location>
</feature>
<dbReference type="Proteomes" id="UP001154282">
    <property type="component" value="Unassembled WGS sequence"/>
</dbReference>
<feature type="transmembrane region" description="Helical" evidence="4">
    <location>
        <begin position="12"/>
        <end position="34"/>
    </location>
</feature>
<sequence length="607" mass="68109">MGDRDRKDIRPLLLRFGVVVSVSFAGFLASRVAANRIHMAKQQQQQQPPRSPRSPDNESSSKADVGVSKAFCDDDIPSVKRSPGSGCMGLDGQNVVCRVKAAGETSTGNFSPSCKLSGDKDGYLLPEFNDLINDFGVPKQLRSAEEDEKEIRHLKNKVKTLEERERKLEAQLVELYGLKEHETAVTELQNRVKINNMETKLLTLKMESLQAENQKLVAQASEHTKIASELDAARAKIKLLKKKLRSETEQNKEQILALKKKVSKLQEQEIGAASSDSEQRLKDLEVQTEELTKSNMKLKQENSDLAHRLEATQVLANSVLEDPAVMEELRQLSNRLSEENIHLKKEVERLKADRCSDVEELVYLRWINACLRYELRNFQAPNGKTAARDLSKSLSPESEEKAKKLILQYANPEGMGEKGMRMVDFETDQWISSQASYITDSTHFDDTSSVSTKATSISNHSPRKLKIFKKLRRLIRGKDAHSKDEHRMEDSDYPSSVSTGTDAGSDTQSNRGLTPLISYRYSTDSQRMSIPGLYDAKDVESLRATSDLGSTDLLRRFSSGPETSRDFLPENDDLGKSDLVRFAGVLKDSNGNNVTELQHRKGKSSIF</sequence>
<organism evidence="5 6">
    <name type="scientific">Linum tenue</name>
    <dbReference type="NCBI Taxonomy" id="586396"/>
    <lineage>
        <taxon>Eukaryota</taxon>
        <taxon>Viridiplantae</taxon>
        <taxon>Streptophyta</taxon>
        <taxon>Embryophyta</taxon>
        <taxon>Tracheophyta</taxon>
        <taxon>Spermatophyta</taxon>
        <taxon>Magnoliopsida</taxon>
        <taxon>eudicotyledons</taxon>
        <taxon>Gunneridae</taxon>
        <taxon>Pentapetalae</taxon>
        <taxon>rosids</taxon>
        <taxon>fabids</taxon>
        <taxon>Malpighiales</taxon>
        <taxon>Linaceae</taxon>
        <taxon>Linum</taxon>
    </lineage>
</organism>
<dbReference type="EMBL" id="CAMGYJ010000003">
    <property type="protein sequence ID" value="CAI0391878.1"/>
    <property type="molecule type" value="Genomic_DNA"/>
</dbReference>
<keyword evidence="4" id="KW-0472">Membrane</keyword>
<evidence type="ECO:0000313" key="5">
    <source>
        <dbReference type="EMBL" id="CAI0391878.1"/>
    </source>
</evidence>
<dbReference type="PANTHER" id="PTHR31342">
    <property type="entry name" value="PROTEIN CHUP1, CHLOROPLASTIC"/>
    <property type="match status" value="1"/>
</dbReference>
<proteinExistence type="predicted"/>
<evidence type="ECO:0000256" key="2">
    <source>
        <dbReference type="SAM" id="Coils"/>
    </source>
</evidence>
<gene>
    <name evidence="5" type="ORF">LITE_LOCUS7304</name>
</gene>
<keyword evidence="4" id="KW-1133">Transmembrane helix</keyword>
<feature type="compositionally biased region" description="Polar residues" evidence="3">
    <location>
        <begin position="493"/>
        <end position="512"/>
    </location>
</feature>